<dbReference type="EMBL" id="CP012752">
    <property type="protein sequence ID" value="ALG08052.1"/>
    <property type="molecule type" value="Genomic_DNA"/>
</dbReference>
<dbReference type="Pfam" id="PF09995">
    <property type="entry name" value="MPAB_Lcp_cat"/>
    <property type="match status" value="1"/>
</dbReference>
<dbReference type="InterPro" id="IPR018713">
    <property type="entry name" value="MPAB/Lcp_cat_dom"/>
</dbReference>
<keyword evidence="3" id="KW-1185">Reference proteome</keyword>
<evidence type="ECO:0000313" key="3">
    <source>
        <dbReference type="Proteomes" id="UP000063699"/>
    </source>
</evidence>
<evidence type="ECO:0000259" key="1">
    <source>
        <dbReference type="Pfam" id="PF09995"/>
    </source>
</evidence>
<organism evidence="2 3">
    <name type="scientific">Kibdelosporangium phytohabitans</name>
    <dbReference type="NCBI Taxonomy" id="860235"/>
    <lineage>
        <taxon>Bacteria</taxon>
        <taxon>Bacillati</taxon>
        <taxon>Actinomycetota</taxon>
        <taxon>Actinomycetes</taxon>
        <taxon>Pseudonocardiales</taxon>
        <taxon>Pseudonocardiaceae</taxon>
        <taxon>Kibdelosporangium</taxon>
    </lineage>
</organism>
<dbReference type="AlphaFoldDB" id="A0A0N9HX39"/>
<proteinExistence type="predicted"/>
<evidence type="ECO:0000313" key="2">
    <source>
        <dbReference type="EMBL" id="ALG08052.1"/>
    </source>
</evidence>
<dbReference type="KEGG" id="kphy:AOZ06_15010"/>
<reference evidence="2 3" key="1">
    <citation type="submission" date="2015-07" db="EMBL/GenBank/DDBJ databases">
        <title>Genome sequencing of Kibdelosporangium phytohabitans.</title>
        <authorList>
            <person name="Qin S."/>
            <person name="Xing K."/>
        </authorList>
    </citation>
    <scope>NUCLEOTIDE SEQUENCE [LARGE SCALE GENOMIC DNA]</scope>
    <source>
        <strain evidence="2 3">KLBMP1111</strain>
    </source>
</reference>
<dbReference type="Proteomes" id="UP000063699">
    <property type="component" value="Chromosome"/>
</dbReference>
<gene>
    <name evidence="2" type="ORF">AOZ06_15010</name>
</gene>
<sequence>MLKCHEMYGPGPLTPKQEERYWAECVTAAELQTCKPSDVPRSREEVRAYYAEVRPRLCTSERAHQGMHYLVRTEGGKGRRKISAVSRLMAPATIATLPKWMRTVGGSDQPALVDRVVVPATRTAIRSLVNRGPQTYLSVLGDVIPATRRVAAQHLLHRTTPPNPHTLTPAEAKLRYGRPAS</sequence>
<name>A0A0N9HX39_9PSEU</name>
<feature type="domain" description="ER-bound oxygenase mpaB/mpaB'/Rubber oxygenase catalytic" evidence="1">
    <location>
        <begin position="2"/>
        <end position="126"/>
    </location>
</feature>
<dbReference type="GO" id="GO:0016491">
    <property type="term" value="F:oxidoreductase activity"/>
    <property type="evidence" value="ECO:0007669"/>
    <property type="project" value="InterPro"/>
</dbReference>
<accession>A0A0N9HX39</accession>
<protein>
    <recommendedName>
        <fullName evidence="1">ER-bound oxygenase mpaB/mpaB'/Rubber oxygenase catalytic domain-containing protein</fullName>
    </recommendedName>
</protein>